<reference evidence="1" key="1">
    <citation type="journal article" date="2020" name="mSystems">
        <title>Genome- and Community-Level Interaction Insights into Carbon Utilization and Element Cycling Functions of Hydrothermarchaeota in Hydrothermal Sediment.</title>
        <authorList>
            <person name="Zhou Z."/>
            <person name="Liu Y."/>
            <person name="Xu W."/>
            <person name="Pan J."/>
            <person name="Luo Z.H."/>
            <person name="Li M."/>
        </authorList>
    </citation>
    <scope>NUCLEOTIDE SEQUENCE [LARGE SCALE GENOMIC DNA]</scope>
    <source>
        <strain evidence="1">SpSt-1179</strain>
    </source>
</reference>
<sequence>MNRKIPSLLNGEFGIFYSRPIVNMYMDKLPTSEWREFIKILDCMYAGEDSSAIVSMIEHGLNRSTRNRSLFYLLLSLKLLVSNDENDELYNKLRREFGRIPSGVRKEVAWALTNYYGLYHPEREIRVFRVWSEVYEKESSAKILLLVGRARSAAQRGNRDQARDLFEEALKMAKKLEDPQGLINVLNDYSWYMKQDNIEYSLKLAERAAYYSGYYDEKLSSASCVLDTLSIIQHESKDKGLYNTIELQRMTGFEKDGPLQTLRDRLAVVELEQSEYPNEDLTRSYLKKHIENVKNTSRKTCVAWDNLSYLLNGITRRIRGVTLRKIIVGLEIAVDLLNDPFPIVNEYVKSKVEESFEIAINELGKLSSNDAKKLVLSTYSALRDRMGSFPYLCRKGVLLRIVEACSIDLHTLKEIAKRRYELMKFIGQLFDLHPFLEGRRDAAMKFLDVMPKRKSEEFISGYLQLTEKERVIIDTFMRDYARYNRDWGVKLEPISELKLFVQEYGLKNVPSTLAYWVLDTKRCRTKLVNLLMKFS</sequence>
<proteinExistence type="predicted"/>
<accession>A0A7C1CVD7</accession>
<evidence type="ECO:0000313" key="1">
    <source>
        <dbReference type="EMBL" id="HDP78992.1"/>
    </source>
</evidence>
<dbReference type="EMBL" id="DSBT01000392">
    <property type="protein sequence ID" value="HDP78992.1"/>
    <property type="molecule type" value="Genomic_DNA"/>
</dbReference>
<organism evidence="1">
    <name type="scientific">Mesotoga infera</name>
    <dbReference type="NCBI Taxonomy" id="1236046"/>
    <lineage>
        <taxon>Bacteria</taxon>
        <taxon>Thermotogati</taxon>
        <taxon>Thermotogota</taxon>
        <taxon>Thermotogae</taxon>
        <taxon>Kosmotogales</taxon>
        <taxon>Kosmotogaceae</taxon>
        <taxon>Mesotoga</taxon>
    </lineage>
</organism>
<dbReference type="Proteomes" id="UP000886198">
    <property type="component" value="Unassembled WGS sequence"/>
</dbReference>
<name>A0A7C1CVD7_9BACT</name>
<protein>
    <submittedName>
        <fullName evidence="1">Tetratricopeptide repeat protein</fullName>
    </submittedName>
</protein>
<dbReference type="AlphaFoldDB" id="A0A7C1CVD7"/>
<comment type="caution">
    <text evidence="1">The sequence shown here is derived from an EMBL/GenBank/DDBJ whole genome shotgun (WGS) entry which is preliminary data.</text>
</comment>
<gene>
    <name evidence="1" type="ORF">ENN47_12625</name>
</gene>